<evidence type="ECO:0000256" key="1">
    <source>
        <dbReference type="ARBA" id="ARBA00007576"/>
    </source>
</evidence>
<reference evidence="3" key="1">
    <citation type="submission" date="2024-07" db="EMBL/GenBank/DDBJ databases">
        <authorList>
            <person name="Biller S.J."/>
        </authorList>
    </citation>
    <scope>NUCLEOTIDE SEQUENCE</scope>
    <source>
        <strain evidence="3">WC2420</strain>
    </source>
</reference>
<proteinExistence type="inferred from homology"/>
<feature type="domain" description="DUF1508" evidence="2">
    <location>
        <begin position="63"/>
        <end position="109"/>
    </location>
</feature>
<dbReference type="AlphaFoldDB" id="A0AB39VVJ6"/>
<name>A0AB39VVJ6_9GAMM</name>
<feature type="domain" description="DUF1508" evidence="2">
    <location>
        <begin position="11"/>
        <end position="58"/>
    </location>
</feature>
<accession>A0AB39VVJ6</accession>
<evidence type="ECO:0000259" key="2">
    <source>
        <dbReference type="Pfam" id="PF07411"/>
    </source>
</evidence>
<dbReference type="EMBL" id="CP165628">
    <property type="protein sequence ID" value="XDU73644.1"/>
    <property type="molecule type" value="Genomic_DNA"/>
</dbReference>
<dbReference type="PANTHER" id="PTHR40606">
    <property type="match status" value="1"/>
</dbReference>
<organism evidence="3">
    <name type="scientific">Rouxiella sp. WC2420</name>
    <dbReference type="NCBI Taxonomy" id="3234145"/>
    <lineage>
        <taxon>Bacteria</taxon>
        <taxon>Pseudomonadati</taxon>
        <taxon>Pseudomonadota</taxon>
        <taxon>Gammaproteobacteria</taxon>
        <taxon>Enterobacterales</taxon>
        <taxon>Yersiniaceae</taxon>
        <taxon>Rouxiella</taxon>
    </lineage>
</organism>
<dbReference type="PANTHER" id="PTHR40606:SF1">
    <property type="entry name" value="UPF0339 PROTEIN YEGP"/>
    <property type="match status" value="1"/>
</dbReference>
<dbReference type="RefSeq" id="WP_369790022.1">
    <property type="nucleotide sequence ID" value="NZ_CP165628.1"/>
</dbReference>
<dbReference type="Pfam" id="PF07411">
    <property type="entry name" value="DUF1508"/>
    <property type="match status" value="2"/>
</dbReference>
<dbReference type="Gene3D" id="2.30.29.80">
    <property type="match status" value="1"/>
</dbReference>
<dbReference type="InterPro" id="IPR010879">
    <property type="entry name" value="DUF1508"/>
</dbReference>
<comment type="similarity">
    <text evidence="1">Belongs to the UPF0339 family. Duplicated subfamily.</text>
</comment>
<gene>
    <name evidence="3" type="ORF">AB3G37_05980</name>
</gene>
<sequence>MATGHYDLKKAKNGQFHFNLKAGNGEIILSSEMYASKASAENGITSVQINATDEGQYEIKPGKDGQQYFVLRAKNHQVIGVSEMYTATSGLQKGMLSVVKNGPSTDIRDLTHADSLTRI</sequence>
<dbReference type="InterPro" id="IPR051141">
    <property type="entry name" value="UPF0339_domain"/>
</dbReference>
<protein>
    <submittedName>
        <fullName evidence="3">YegP family protein</fullName>
    </submittedName>
</protein>
<dbReference type="InterPro" id="IPR036913">
    <property type="entry name" value="YegP-like_sf"/>
</dbReference>
<dbReference type="SUPFAM" id="SSF160113">
    <property type="entry name" value="YegP-like"/>
    <property type="match status" value="2"/>
</dbReference>
<evidence type="ECO:0000313" key="3">
    <source>
        <dbReference type="EMBL" id="XDU73644.1"/>
    </source>
</evidence>